<feature type="transmembrane region" description="Helical" evidence="2">
    <location>
        <begin position="365"/>
        <end position="385"/>
    </location>
</feature>
<feature type="transmembrane region" description="Helical" evidence="2">
    <location>
        <begin position="410"/>
        <end position="428"/>
    </location>
</feature>
<protein>
    <submittedName>
        <fullName evidence="4">WW domain-containing protein</fullName>
    </submittedName>
</protein>
<evidence type="ECO:0000313" key="4">
    <source>
        <dbReference type="WBParaSite" id="maker-uti_cns_0001963-snap-gene-0.17-mRNA-1"/>
    </source>
</evidence>
<feature type="transmembrane region" description="Helical" evidence="2">
    <location>
        <begin position="702"/>
        <end position="723"/>
    </location>
</feature>
<keyword evidence="3" id="KW-1185">Reference proteome</keyword>
<sequence length="729" mass="83256">MAAAAADGAATAATCVRPKAWSEQVEDAYRFQLAGYRDAQEYRSVRGSDPERWNGSGFIKKLERRDGSFYYFNKVRECADKETVRLASFRAKELENYVRHPKTRPAHLSSRTMEALLIGHPLARMPKEAFRSADEGKSVSETLSLSELGSSLMNLFRRLLVPYILAFITCTFLYRLYLKFSDEDALSMRMRGGPVPKGRKSIKNRPKSISYHICYLFESFLRSRLLMLVCNCVPILLCIICVMVDTRMEQLLIRWQLLIAADGAATAATCVRPKAWSEQVEDAYRFQLAGYRDAQEYRSVRGSDPERWNGSGFIKKLERRDGSFYYFNKVRECADKEICGSVQQDLRRLESVLKKYDSLRESNRFFTNILHVAYILTISLLLRLVNFQKHLNLLQVLFRYNFLMDPVESILFLVAVCQLPPLTSILILRPQLSKLTESEMQSLLLIGSVQCLLTSARPYHLAHKDFVLGSRIICTLGPLATVCATFVSSIVYPSNSDQKSVLLQHSQAIVTRNQSLSRGLRRLLVNKTRMVCRLLLLLIVSHCILDRCAYYFQVIFSLTLHNSLISLQEAALTIGRMILISTGSYMRSAGNFYESLLTGRLAVDDVLSQELLLHDVYPLLLSSPTSFIQGAKSCNAWWKIKLSLQRMFEFRIVPLLSTKLSHTVFLLLLRVIQNGRQEMLVFVCLLMVNLRRRERLNLLMSLPKLALCHVALLVLVLVIVNFVTSVEMF</sequence>
<dbReference type="Proteomes" id="UP000095280">
    <property type="component" value="Unplaced"/>
</dbReference>
<comment type="similarity">
    <text evidence="1">Belongs to the MEIG1 family.</text>
</comment>
<accession>A0A1I8GGT1</accession>
<dbReference type="WBParaSite" id="maker-uti_cns_0001963-snap-gene-0.17-mRNA-1">
    <property type="protein sequence ID" value="maker-uti_cns_0001963-snap-gene-0.17-mRNA-1"/>
    <property type="gene ID" value="maker-uti_cns_0001963-snap-gene-0.17"/>
</dbReference>
<dbReference type="AlphaFoldDB" id="A0A1I8GGT1"/>
<reference evidence="4" key="1">
    <citation type="submission" date="2016-11" db="UniProtKB">
        <authorList>
            <consortium name="WormBaseParasite"/>
        </authorList>
    </citation>
    <scope>IDENTIFICATION</scope>
</reference>
<feature type="transmembrane region" description="Helical" evidence="2">
    <location>
        <begin position="225"/>
        <end position="244"/>
    </location>
</feature>
<dbReference type="PANTHER" id="PTHR17008">
    <property type="entry name" value="MEIOSIS-EXPRESSED GENE 1 PROTEIN"/>
    <property type="match status" value="1"/>
</dbReference>
<proteinExistence type="inferred from homology"/>
<feature type="transmembrane region" description="Helical" evidence="2">
    <location>
        <begin position="160"/>
        <end position="178"/>
    </location>
</feature>
<evidence type="ECO:0000256" key="1">
    <source>
        <dbReference type="ARBA" id="ARBA00008514"/>
    </source>
</evidence>
<name>A0A1I8GGT1_9PLAT</name>
<organism evidence="3 4">
    <name type="scientific">Macrostomum lignano</name>
    <dbReference type="NCBI Taxonomy" id="282301"/>
    <lineage>
        <taxon>Eukaryota</taxon>
        <taxon>Metazoa</taxon>
        <taxon>Spiralia</taxon>
        <taxon>Lophotrochozoa</taxon>
        <taxon>Platyhelminthes</taxon>
        <taxon>Rhabditophora</taxon>
        <taxon>Macrostomorpha</taxon>
        <taxon>Macrostomida</taxon>
        <taxon>Macrostomidae</taxon>
        <taxon>Macrostomum</taxon>
    </lineage>
</organism>
<keyword evidence="2" id="KW-0472">Membrane</keyword>
<feature type="transmembrane region" description="Helical" evidence="2">
    <location>
        <begin position="531"/>
        <end position="552"/>
    </location>
</feature>
<dbReference type="GO" id="GO:0005634">
    <property type="term" value="C:nucleus"/>
    <property type="evidence" value="ECO:0007669"/>
    <property type="project" value="InterPro"/>
</dbReference>
<evidence type="ECO:0000313" key="3">
    <source>
        <dbReference type="Proteomes" id="UP000095280"/>
    </source>
</evidence>
<dbReference type="PANTHER" id="PTHR17008:SF1">
    <property type="entry name" value="MEIOSIS EXPRESSED GENE 1 PROTEIN HOMOLOG"/>
    <property type="match status" value="1"/>
</dbReference>
<dbReference type="Pfam" id="PF15163">
    <property type="entry name" value="Meiosis_expr"/>
    <property type="match status" value="2"/>
</dbReference>
<keyword evidence="2" id="KW-0812">Transmembrane</keyword>
<keyword evidence="2" id="KW-1133">Transmembrane helix</keyword>
<evidence type="ECO:0000256" key="2">
    <source>
        <dbReference type="SAM" id="Phobius"/>
    </source>
</evidence>
<feature type="transmembrane region" description="Helical" evidence="2">
    <location>
        <begin position="648"/>
        <end position="669"/>
    </location>
</feature>
<dbReference type="InterPro" id="IPR020186">
    <property type="entry name" value="Meiosis-expressed_gene_1"/>
</dbReference>